<evidence type="ECO:0000259" key="1">
    <source>
        <dbReference type="Pfam" id="PF13843"/>
    </source>
</evidence>
<comment type="caution">
    <text evidence="3">The sequence shown here is derived from an EMBL/GenBank/DDBJ whole genome shotgun (WGS) entry which is preliminary data.</text>
</comment>
<sequence length="122" mass="14258">MNKCLYEPLECFSIFITDDIVEELTTWTNAEIQLKIQRSDVKVTFKTTNCEEIRALFGILTLTDAMKDNHLTTDELFDCSYSGNRYIAAMSRDRFHFLITCLRMDDKSLRPELWATDTFVPI</sequence>
<dbReference type="EMBL" id="CADEBD010000360">
    <property type="protein sequence ID" value="CAB3251533.1"/>
    <property type="molecule type" value="Genomic_DNA"/>
</dbReference>
<dbReference type="AlphaFoldDB" id="A0A8S1B1L8"/>
<evidence type="ECO:0000313" key="5">
    <source>
        <dbReference type="Proteomes" id="UP000494256"/>
    </source>
</evidence>
<dbReference type="Proteomes" id="UP000494256">
    <property type="component" value="Unassembled WGS sequence"/>
</dbReference>
<dbReference type="OrthoDB" id="6770266at2759"/>
<proteinExistence type="predicted"/>
<dbReference type="EMBL" id="CADEBC010000476">
    <property type="protein sequence ID" value="CAB3231981.1"/>
    <property type="molecule type" value="Genomic_DNA"/>
</dbReference>
<dbReference type="Pfam" id="PF13843">
    <property type="entry name" value="DDE_Tnp_1_7"/>
    <property type="match status" value="1"/>
</dbReference>
<accession>A0A8S1B1L8</accession>
<gene>
    <name evidence="3" type="ORF">APLA_LOCUS13650</name>
    <name evidence="2" type="ORF">APLA_LOCUS4662</name>
</gene>
<dbReference type="InterPro" id="IPR029526">
    <property type="entry name" value="PGBD"/>
</dbReference>
<name>A0A8S1B1L8_ARCPL</name>
<keyword evidence="4" id="KW-1185">Reference proteome</keyword>
<feature type="domain" description="PiggyBac transposable element-derived protein" evidence="1">
    <location>
        <begin position="8"/>
        <end position="118"/>
    </location>
</feature>
<evidence type="ECO:0000313" key="4">
    <source>
        <dbReference type="Proteomes" id="UP000494106"/>
    </source>
</evidence>
<protein>
    <recommendedName>
        <fullName evidence="1">PiggyBac transposable element-derived protein domain-containing protein</fullName>
    </recommendedName>
</protein>
<evidence type="ECO:0000313" key="3">
    <source>
        <dbReference type="EMBL" id="CAB3251533.1"/>
    </source>
</evidence>
<dbReference type="Proteomes" id="UP000494106">
    <property type="component" value="Unassembled WGS sequence"/>
</dbReference>
<organism evidence="3 5">
    <name type="scientific">Arctia plantaginis</name>
    <name type="common">Wood tiger moth</name>
    <name type="synonym">Phalaena plantaginis</name>
    <dbReference type="NCBI Taxonomy" id="874455"/>
    <lineage>
        <taxon>Eukaryota</taxon>
        <taxon>Metazoa</taxon>
        <taxon>Ecdysozoa</taxon>
        <taxon>Arthropoda</taxon>
        <taxon>Hexapoda</taxon>
        <taxon>Insecta</taxon>
        <taxon>Pterygota</taxon>
        <taxon>Neoptera</taxon>
        <taxon>Endopterygota</taxon>
        <taxon>Lepidoptera</taxon>
        <taxon>Glossata</taxon>
        <taxon>Ditrysia</taxon>
        <taxon>Noctuoidea</taxon>
        <taxon>Erebidae</taxon>
        <taxon>Arctiinae</taxon>
        <taxon>Arctia</taxon>
    </lineage>
</organism>
<reference evidence="4 5" key="1">
    <citation type="submission" date="2020-04" db="EMBL/GenBank/DDBJ databases">
        <authorList>
            <person name="Wallbank WR R."/>
            <person name="Pardo Diaz C."/>
            <person name="Kozak K."/>
            <person name="Martin S."/>
            <person name="Jiggins C."/>
            <person name="Moest M."/>
            <person name="Warren A I."/>
            <person name="Byers J.R.P. K."/>
            <person name="Montejo-Kovacevich G."/>
            <person name="Yen C E."/>
        </authorList>
    </citation>
    <scope>NUCLEOTIDE SEQUENCE [LARGE SCALE GENOMIC DNA]</scope>
</reference>
<evidence type="ECO:0000313" key="2">
    <source>
        <dbReference type="EMBL" id="CAB3231981.1"/>
    </source>
</evidence>